<feature type="active site" description="Charge relay system" evidence="1">
    <location>
        <position position="236"/>
    </location>
</feature>
<dbReference type="InterPro" id="IPR036928">
    <property type="entry name" value="AS_sf"/>
</dbReference>
<feature type="domain" description="Amidase" evidence="2">
    <location>
        <begin position="99"/>
        <end position="539"/>
    </location>
</feature>
<dbReference type="InterPro" id="IPR023631">
    <property type="entry name" value="Amidase_dom"/>
</dbReference>
<evidence type="ECO:0000313" key="3">
    <source>
        <dbReference type="EMBL" id="JAI62764.1"/>
    </source>
</evidence>
<name>A0A0P4W2Q6_SCYOL</name>
<dbReference type="InterPro" id="IPR052739">
    <property type="entry name" value="FAAH2"/>
</dbReference>
<proteinExistence type="predicted"/>
<reference evidence="3" key="1">
    <citation type="submission" date="2015-09" db="EMBL/GenBank/DDBJ databases">
        <title>Scylla olivacea transcriptome.</title>
        <authorList>
            <person name="Ikhwanuddin M."/>
        </authorList>
    </citation>
    <scope>NUCLEOTIDE SEQUENCE</scope>
</reference>
<dbReference type="PANTHER" id="PTHR43372">
    <property type="entry name" value="FATTY-ACID AMIDE HYDROLASE"/>
    <property type="match status" value="1"/>
</dbReference>
<evidence type="ECO:0000256" key="1">
    <source>
        <dbReference type="PIRSR" id="PIRSR001221-1"/>
    </source>
</evidence>
<sequence length="561" mass="61923">MAGSGLKKQASRLRSHFQRHSGATQEVAETPGTVDRMWWMDLLLRTIRLVLEGASRLIFGIMYYGSTHTPLPPITNLVLLESATALATKIRTKKLTSEEVVKSFIARIKEINPILNCVVDDRFEDALQEAREADELIRLGTMDEATLAKTKPFLGVPFTTKDCFAVKGLKQTAGLWIRKDMVAEEDADTVRVMREAGAIPLCVTNVSELCMWWESCNTIYGRTNNPYVNCRIVGGSSGGEGCLQSACGAPFGIGSDIGGSIRMPSFFNGIFGHKPTYGIVSNLGQEPVASGEAKEFLVTGPMCKYAQDLGPMLKVLSAGNSHLLKLDQKVDIRNLRYFYIEDDGGSPMVTPIQTELREVQRKIVQHLEKAYGIKAKKITLKKLKASVLIYFAKLGSVEEAHTFCEELALKKGSINVWMELVKWCVKCSRHTFAALLLGVLEKLNNHNKHTENFTKLLAMCADLKQEMKELLGDDGVLLFPSHPTVAPYHGQPLFRPFNFAYTAIINVMLLPSTQCPLGLGSEGLPLGIQVVANHYQDHLSLAVATELEKAFGGWVCPSEVK</sequence>
<protein>
    <recommendedName>
        <fullName evidence="2">Amidase domain-containing protein</fullName>
    </recommendedName>
</protein>
<feature type="active site" description="Charge relay system" evidence="1">
    <location>
        <position position="161"/>
    </location>
</feature>
<accession>A0A0P4W2Q6</accession>
<dbReference type="EMBL" id="GDRN01077268">
    <property type="protein sequence ID" value="JAI62764.1"/>
    <property type="molecule type" value="Transcribed_RNA"/>
</dbReference>
<dbReference type="AlphaFoldDB" id="A0A0P4W2Q6"/>
<dbReference type="GO" id="GO:0012505">
    <property type="term" value="C:endomembrane system"/>
    <property type="evidence" value="ECO:0007669"/>
    <property type="project" value="TreeGrafter"/>
</dbReference>
<dbReference type="SUPFAM" id="SSF75304">
    <property type="entry name" value="Amidase signature (AS) enzymes"/>
    <property type="match status" value="1"/>
</dbReference>
<organism evidence="3">
    <name type="scientific">Scylla olivacea</name>
    <name type="common">Orange mud crab</name>
    <name type="synonym">Cancer olivacea</name>
    <dbReference type="NCBI Taxonomy" id="85551"/>
    <lineage>
        <taxon>Eukaryota</taxon>
        <taxon>Metazoa</taxon>
        <taxon>Ecdysozoa</taxon>
        <taxon>Arthropoda</taxon>
        <taxon>Crustacea</taxon>
        <taxon>Multicrustacea</taxon>
        <taxon>Malacostraca</taxon>
        <taxon>Eumalacostraca</taxon>
        <taxon>Eucarida</taxon>
        <taxon>Decapoda</taxon>
        <taxon>Pleocyemata</taxon>
        <taxon>Brachyura</taxon>
        <taxon>Eubrachyura</taxon>
        <taxon>Portunoidea</taxon>
        <taxon>Portunidae</taxon>
        <taxon>Portuninae</taxon>
        <taxon>Scylla</taxon>
    </lineage>
</organism>
<dbReference type="PANTHER" id="PTHR43372:SF4">
    <property type="entry name" value="FATTY-ACID AMIDE HYDROLASE 2"/>
    <property type="match status" value="1"/>
</dbReference>
<evidence type="ECO:0000259" key="2">
    <source>
        <dbReference type="Pfam" id="PF01425"/>
    </source>
</evidence>
<dbReference type="Pfam" id="PF01425">
    <property type="entry name" value="Amidase"/>
    <property type="match status" value="1"/>
</dbReference>
<dbReference type="PIRSF" id="PIRSF001221">
    <property type="entry name" value="Amidase_fungi"/>
    <property type="match status" value="1"/>
</dbReference>
<dbReference type="Gene3D" id="3.90.1300.10">
    <property type="entry name" value="Amidase signature (AS) domain"/>
    <property type="match status" value="1"/>
</dbReference>
<feature type="active site" description="Acyl-ester intermediate" evidence="1">
    <location>
        <position position="260"/>
    </location>
</feature>